<evidence type="ECO:0000313" key="2">
    <source>
        <dbReference type="Proteomes" id="UP000191408"/>
    </source>
</evidence>
<comment type="caution">
    <text evidence="1">The sequence shown here is derived from an EMBL/GenBank/DDBJ whole genome shotgun (WGS) entry which is preliminary data.</text>
</comment>
<dbReference type="AlphaFoldDB" id="A0A1V6NG01"/>
<dbReference type="EMBL" id="MDYM01000009">
    <property type="protein sequence ID" value="OQD63529.1"/>
    <property type="molecule type" value="Genomic_DNA"/>
</dbReference>
<organism evidence="1 2">
    <name type="scientific">Penicillium polonicum</name>
    <dbReference type="NCBI Taxonomy" id="60169"/>
    <lineage>
        <taxon>Eukaryota</taxon>
        <taxon>Fungi</taxon>
        <taxon>Dikarya</taxon>
        <taxon>Ascomycota</taxon>
        <taxon>Pezizomycotina</taxon>
        <taxon>Eurotiomycetes</taxon>
        <taxon>Eurotiomycetidae</taxon>
        <taxon>Eurotiales</taxon>
        <taxon>Aspergillaceae</taxon>
        <taxon>Penicillium</taxon>
    </lineage>
</organism>
<keyword evidence="2" id="KW-1185">Reference proteome</keyword>
<evidence type="ECO:0000313" key="1">
    <source>
        <dbReference type="EMBL" id="OQD63529.1"/>
    </source>
</evidence>
<sequence length="51" mass="5359">MSLSKLFLTANFPLLGGMSPVLRINQPTAALVPAAEELASTTVAFAKAVNW</sequence>
<name>A0A1V6NG01_PENPO</name>
<accession>A0A1V6NG01</accession>
<dbReference type="Proteomes" id="UP000191408">
    <property type="component" value="Unassembled WGS sequence"/>
</dbReference>
<reference evidence="2" key="1">
    <citation type="journal article" date="2017" name="Nat. Microbiol.">
        <title>Global analysis of biosynthetic gene clusters reveals vast potential of secondary metabolite production in Penicillium species.</title>
        <authorList>
            <person name="Nielsen J.C."/>
            <person name="Grijseels S."/>
            <person name="Prigent S."/>
            <person name="Ji B."/>
            <person name="Dainat J."/>
            <person name="Nielsen K.F."/>
            <person name="Frisvad J.C."/>
            <person name="Workman M."/>
            <person name="Nielsen J."/>
        </authorList>
    </citation>
    <scope>NUCLEOTIDE SEQUENCE [LARGE SCALE GENOMIC DNA]</scope>
    <source>
        <strain evidence="2">IBT 4502</strain>
    </source>
</reference>
<proteinExistence type="predicted"/>
<protein>
    <submittedName>
        <fullName evidence="1">Uncharacterized protein</fullName>
    </submittedName>
</protein>
<gene>
    <name evidence="1" type="ORF">PENPOL_c009G07681</name>
</gene>